<dbReference type="AlphaFoldDB" id="A0A2A9NES9"/>
<feature type="region of interest" description="Disordered" evidence="1">
    <location>
        <begin position="105"/>
        <end position="145"/>
    </location>
</feature>
<organism evidence="2 3">
    <name type="scientific">Amanita thiersii Skay4041</name>
    <dbReference type="NCBI Taxonomy" id="703135"/>
    <lineage>
        <taxon>Eukaryota</taxon>
        <taxon>Fungi</taxon>
        <taxon>Dikarya</taxon>
        <taxon>Basidiomycota</taxon>
        <taxon>Agaricomycotina</taxon>
        <taxon>Agaricomycetes</taxon>
        <taxon>Agaricomycetidae</taxon>
        <taxon>Agaricales</taxon>
        <taxon>Pluteineae</taxon>
        <taxon>Amanitaceae</taxon>
        <taxon>Amanita</taxon>
    </lineage>
</organism>
<name>A0A2A9NES9_9AGAR</name>
<evidence type="ECO:0000313" key="2">
    <source>
        <dbReference type="EMBL" id="PFH46771.1"/>
    </source>
</evidence>
<proteinExistence type="predicted"/>
<protein>
    <submittedName>
        <fullName evidence="2">Uncharacterized protein</fullName>
    </submittedName>
</protein>
<accession>A0A2A9NES9</accession>
<keyword evidence="3" id="KW-1185">Reference proteome</keyword>
<dbReference type="Proteomes" id="UP000242287">
    <property type="component" value="Unassembled WGS sequence"/>
</dbReference>
<feature type="compositionally biased region" description="Low complexity" evidence="1">
    <location>
        <begin position="105"/>
        <end position="120"/>
    </location>
</feature>
<dbReference type="EMBL" id="KZ302160">
    <property type="protein sequence ID" value="PFH46771.1"/>
    <property type="molecule type" value="Genomic_DNA"/>
</dbReference>
<reference evidence="2 3" key="1">
    <citation type="submission" date="2014-02" db="EMBL/GenBank/DDBJ databases">
        <title>Transposable element dynamics among asymbiotic and ectomycorrhizal Amanita fungi.</title>
        <authorList>
            <consortium name="DOE Joint Genome Institute"/>
            <person name="Hess J."/>
            <person name="Skrede I."/>
            <person name="Wolfe B."/>
            <person name="LaButti K."/>
            <person name="Ohm R.A."/>
            <person name="Grigoriev I.V."/>
            <person name="Pringle A."/>
        </authorList>
    </citation>
    <scope>NUCLEOTIDE SEQUENCE [LARGE SCALE GENOMIC DNA]</scope>
    <source>
        <strain evidence="2 3">SKay4041</strain>
    </source>
</reference>
<evidence type="ECO:0000256" key="1">
    <source>
        <dbReference type="SAM" id="MobiDB-lite"/>
    </source>
</evidence>
<evidence type="ECO:0000313" key="3">
    <source>
        <dbReference type="Proteomes" id="UP000242287"/>
    </source>
</evidence>
<gene>
    <name evidence="2" type="ORF">AMATHDRAFT_69087</name>
</gene>
<sequence>MPRNEMVTPLDLNTEKARGMSLRRFNDGFNEHEDGEFADNVTEILHDMYEDTMHYAVREGTSTWSPECPSLDYLSPYQDSPVSMHHVLTPPSAKSPKGIIGRFLRQSMRSPTPTPRTNSPHAGKSSRHSKSQITRPKPKPIVVPPPLTLEELGKVNANYMKTPILPETRAPTFGEVQPAWSPDVVYYKPFHGRSQSVRVQSAISKFAALEQVPIRSSSLRVPRTACITSASEPFYEVQRRFPPLSGHSALDSRSSLSLSTSGSDITGFMTPSSELGPDNRRHWVCDGSGSFRMPADWMEQVQIEEEDALAEEKMDNRDRKQKLKEKCTLDCDVANPSSTIPHEGGLYLTISESPATGDEVTLQFIEDPYEGLEESGRP</sequence>